<organism evidence="9 10">
    <name type="scientific">Candidatus Segetimicrobium genomatis</name>
    <dbReference type="NCBI Taxonomy" id="2569760"/>
    <lineage>
        <taxon>Bacteria</taxon>
        <taxon>Bacillati</taxon>
        <taxon>Candidatus Sysuimicrobiota</taxon>
        <taxon>Candidatus Sysuimicrobiia</taxon>
        <taxon>Candidatus Sysuimicrobiales</taxon>
        <taxon>Candidatus Segetimicrobiaceae</taxon>
        <taxon>Candidatus Segetimicrobium</taxon>
    </lineage>
</organism>
<comment type="caution">
    <text evidence="9">The sequence shown here is derived from an EMBL/GenBank/DDBJ whole genome shotgun (WGS) entry which is preliminary data.</text>
</comment>
<evidence type="ECO:0000256" key="4">
    <source>
        <dbReference type="ARBA" id="ARBA00022452"/>
    </source>
</evidence>
<evidence type="ECO:0000313" key="9">
    <source>
        <dbReference type="EMBL" id="TMI72917.1"/>
    </source>
</evidence>
<dbReference type="Pfam" id="PF02321">
    <property type="entry name" value="OEP"/>
    <property type="match status" value="2"/>
</dbReference>
<sequence>MRKSFHKEFTNGSRLVRLFTVWCHLETVMVRKIVIAVLSVALVGGLTLPARAQSGSSRQVSVADVAAAVLQSNLQLRAAAFDVAVAQAQLAQARGARGPQAGLAGGYTLNQQQPFGLDPNVYAMGVAITYPLSTGGSLEAQIALAQANLRGAQATYQRARQQVVYAAEQTYLQGLLAFESMAAAQRAIDAATESLRVAQAKFSAGASARFDVLQAEVAAANAEQIKVQAQTGVANAQATLNAALNLSLDTPLELTGAQMPQPGEATLADAIARALRDRPDLAALQSRIAAAQAGLDLARSGGQPIVSLGTGYALSNAGGLSPYAFGNWSVSLNVVLSVFDGGVTQEKIRQAQFQLEQLKVRDAQTRQQVELEVRQAWLAAQRATGELTAATKAVEQGRESARLASARYQAGVGTSLELLSAQSGLAQAEQALASARYDQNAARIQLILATGSL</sequence>
<dbReference type="GO" id="GO:1990281">
    <property type="term" value="C:efflux pump complex"/>
    <property type="evidence" value="ECO:0007669"/>
    <property type="project" value="TreeGrafter"/>
</dbReference>
<keyword evidence="3" id="KW-0813">Transport</keyword>
<dbReference type="InterPro" id="IPR003423">
    <property type="entry name" value="OMP_efflux"/>
</dbReference>
<keyword evidence="8" id="KW-0175">Coiled coil</keyword>
<evidence type="ECO:0000313" key="10">
    <source>
        <dbReference type="Proteomes" id="UP000318834"/>
    </source>
</evidence>
<evidence type="ECO:0000256" key="7">
    <source>
        <dbReference type="ARBA" id="ARBA00023237"/>
    </source>
</evidence>
<evidence type="ECO:0000256" key="1">
    <source>
        <dbReference type="ARBA" id="ARBA00004442"/>
    </source>
</evidence>
<dbReference type="EMBL" id="VBAP01000077">
    <property type="protein sequence ID" value="TMI72917.1"/>
    <property type="molecule type" value="Genomic_DNA"/>
</dbReference>
<keyword evidence="4" id="KW-1134">Transmembrane beta strand</keyword>
<protein>
    <submittedName>
        <fullName evidence="9">TolC family protein</fullName>
    </submittedName>
</protein>
<gene>
    <name evidence="9" type="ORF">E6H05_10435</name>
</gene>
<dbReference type="GO" id="GO:0009279">
    <property type="term" value="C:cell outer membrane"/>
    <property type="evidence" value="ECO:0007669"/>
    <property type="project" value="UniProtKB-SubCell"/>
</dbReference>
<evidence type="ECO:0000256" key="5">
    <source>
        <dbReference type="ARBA" id="ARBA00022692"/>
    </source>
</evidence>
<comment type="subcellular location">
    <subcellularLocation>
        <location evidence="1">Cell outer membrane</location>
    </subcellularLocation>
</comment>
<evidence type="ECO:0000256" key="8">
    <source>
        <dbReference type="SAM" id="Coils"/>
    </source>
</evidence>
<comment type="similarity">
    <text evidence="2">Belongs to the outer membrane factor (OMF) (TC 1.B.17) family.</text>
</comment>
<dbReference type="GO" id="GO:0015562">
    <property type="term" value="F:efflux transmembrane transporter activity"/>
    <property type="evidence" value="ECO:0007669"/>
    <property type="project" value="InterPro"/>
</dbReference>
<dbReference type="PANTHER" id="PTHR30026:SF20">
    <property type="entry name" value="OUTER MEMBRANE PROTEIN TOLC"/>
    <property type="match status" value="1"/>
</dbReference>
<keyword evidence="6" id="KW-0472">Membrane</keyword>
<evidence type="ECO:0000256" key="3">
    <source>
        <dbReference type="ARBA" id="ARBA00022448"/>
    </source>
</evidence>
<dbReference type="GO" id="GO:0015288">
    <property type="term" value="F:porin activity"/>
    <property type="evidence" value="ECO:0007669"/>
    <property type="project" value="TreeGrafter"/>
</dbReference>
<keyword evidence="5" id="KW-0812">Transmembrane</keyword>
<evidence type="ECO:0000256" key="6">
    <source>
        <dbReference type="ARBA" id="ARBA00023136"/>
    </source>
</evidence>
<keyword evidence="7" id="KW-0998">Cell outer membrane</keyword>
<dbReference type="AlphaFoldDB" id="A0A537INZ2"/>
<accession>A0A537INZ2</accession>
<name>A0A537INZ2_9BACT</name>
<proteinExistence type="inferred from homology"/>
<dbReference type="PANTHER" id="PTHR30026">
    <property type="entry name" value="OUTER MEMBRANE PROTEIN TOLC"/>
    <property type="match status" value="1"/>
</dbReference>
<feature type="coiled-coil region" evidence="8">
    <location>
        <begin position="142"/>
        <end position="201"/>
    </location>
</feature>
<dbReference type="InterPro" id="IPR051906">
    <property type="entry name" value="TolC-like"/>
</dbReference>
<reference evidence="9 10" key="1">
    <citation type="journal article" date="2019" name="Nat. Microbiol.">
        <title>Mediterranean grassland soil C-N compound turnover is dependent on rainfall and depth, and is mediated by genomically divergent microorganisms.</title>
        <authorList>
            <person name="Diamond S."/>
            <person name="Andeer P.F."/>
            <person name="Li Z."/>
            <person name="Crits-Christoph A."/>
            <person name="Burstein D."/>
            <person name="Anantharaman K."/>
            <person name="Lane K.R."/>
            <person name="Thomas B.C."/>
            <person name="Pan C."/>
            <person name="Northen T.R."/>
            <person name="Banfield J.F."/>
        </authorList>
    </citation>
    <scope>NUCLEOTIDE SEQUENCE [LARGE SCALE GENOMIC DNA]</scope>
    <source>
        <strain evidence="9">NP_8</strain>
    </source>
</reference>
<dbReference type="SUPFAM" id="SSF56954">
    <property type="entry name" value="Outer membrane efflux proteins (OEP)"/>
    <property type="match status" value="1"/>
</dbReference>
<dbReference type="Proteomes" id="UP000318834">
    <property type="component" value="Unassembled WGS sequence"/>
</dbReference>
<evidence type="ECO:0000256" key="2">
    <source>
        <dbReference type="ARBA" id="ARBA00007613"/>
    </source>
</evidence>
<dbReference type="Gene3D" id="1.20.1600.10">
    <property type="entry name" value="Outer membrane efflux proteins (OEP)"/>
    <property type="match status" value="1"/>
</dbReference>